<dbReference type="EMBL" id="OZ034817">
    <property type="protein sequence ID" value="CAL1383171.1"/>
    <property type="molecule type" value="Genomic_DNA"/>
</dbReference>
<name>A0AAV2EB85_9ROSI</name>
<accession>A0AAV2EB85</accession>
<sequence>MDMLWIAMPYNTPECVAGLEQFLDFAYAHNHGVEVILCPCPKGGFRKWLKGNEVYDHLMRKPFPICYTIWFRHGKSHGETSIAPTIVGDPTIVEDSSLNQLNALHDLINDAFGGFGKRVLPGGNDVEDPMDEDQTTIPVTNEEPQVRPRVLSTFKG</sequence>
<gene>
    <name evidence="2" type="ORF">LTRI10_LOCUS24457</name>
</gene>
<evidence type="ECO:0000259" key="1">
    <source>
        <dbReference type="Pfam" id="PF13963"/>
    </source>
</evidence>
<dbReference type="AlphaFoldDB" id="A0AAV2EB85"/>
<feature type="domain" description="Transposase-associated" evidence="1">
    <location>
        <begin position="5"/>
        <end position="74"/>
    </location>
</feature>
<dbReference type="Pfam" id="PF13963">
    <property type="entry name" value="Transpos_assoc"/>
    <property type="match status" value="1"/>
</dbReference>
<dbReference type="InterPro" id="IPR029480">
    <property type="entry name" value="Transpos_assoc"/>
</dbReference>
<protein>
    <recommendedName>
        <fullName evidence="1">Transposase-associated domain-containing protein</fullName>
    </recommendedName>
</protein>
<proteinExistence type="predicted"/>
<evidence type="ECO:0000313" key="2">
    <source>
        <dbReference type="EMBL" id="CAL1383171.1"/>
    </source>
</evidence>
<evidence type="ECO:0000313" key="3">
    <source>
        <dbReference type="Proteomes" id="UP001497516"/>
    </source>
</evidence>
<keyword evidence="3" id="KW-1185">Reference proteome</keyword>
<reference evidence="2 3" key="1">
    <citation type="submission" date="2024-04" db="EMBL/GenBank/DDBJ databases">
        <authorList>
            <person name="Fracassetti M."/>
        </authorList>
    </citation>
    <scope>NUCLEOTIDE SEQUENCE [LARGE SCALE GENOMIC DNA]</scope>
</reference>
<organism evidence="2 3">
    <name type="scientific">Linum trigynum</name>
    <dbReference type="NCBI Taxonomy" id="586398"/>
    <lineage>
        <taxon>Eukaryota</taxon>
        <taxon>Viridiplantae</taxon>
        <taxon>Streptophyta</taxon>
        <taxon>Embryophyta</taxon>
        <taxon>Tracheophyta</taxon>
        <taxon>Spermatophyta</taxon>
        <taxon>Magnoliopsida</taxon>
        <taxon>eudicotyledons</taxon>
        <taxon>Gunneridae</taxon>
        <taxon>Pentapetalae</taxon>
        <taxon>rosids</taxon>
        <taxon>fabids</taxon>
        <taxon>Malpighiales</taxon>
        <taxon>Linaceae</taxon>
        <taxon>Linum</taxon>
    </lineage>
</organism>
<dbReference type="Proteomes" id="UP001497516">
    <property type="component" value="Chromosome 4"/>
</dbReference>